<comment type="caution">
    <text evidence="1">The sequence shown here is derived from an EMBL/GenBank/DDBJ whole genome shotgun (WGS) entry which is preliminary data.</text>
</comment>
<evidence type="ECO:0000313" key="1">
    <source>
        <dbReference type="EMBL" id="GJU04366.1"/>
    </source>
</evidence>
<keyword evidence="2" id="KW-1185">Reference proteome</keyword>
<evidence type="ECO:0000313" key="2">
    <source>
        <dbReference type="Proteomes" id="UP001151760"/>
    </source>
</evidence>
<sequence>MLLLSRGSVEVRWLVVRWCRRRGGGDVGDEMEMVECGSSGCCRTVAEVADGVDMVVVTAGIWPEIWPDKMGAPE</sequence>
<dbReference type="Proteomes" id="UP001151760">
    <property type="component" value="Unassembled WGS sequence"/>
</dbReference>
<accession>A0ABQ5IW83</accession>
<proteinExistence type="predicted"/>
<protein>
    <submittedName>
        <fullName evidence="1">Uncharacterized protein</fullName>
    </submittedName>
</protein>
<organism evidence="1 2">
    <name type="scientific">Tanacetum coccineum</name>
    <dbReference type="NCBI Taxonomy" id="301880"/>
    <lineage>
        <taxon>Eukaryota</taxon>
        <taxon>Viridiplantae</taxon>
        <taxon>Streptophyta</taxon>
        <taxon>Embryophyta</taxon>
        <taxon>Tracheophyta</taxon>
        <taxon>Spermatophyta</taxon>
        <taxon>Magnoliopsida</taxon>
        <taxon>eudicotyledons</taxon>
        <taxon>Gunneridae</taxon>
        <taxon>Pentapetalae</taxon>
        <taxon>asterids</taxon>
        <taxon>campanulids</taxon>
        <taxon>Asterales</taxon>
        <taxon>Asteraceae</taxon>
        <taxon>Asteroideae</taxon>
        <taxon>Anthemideae</taxon>
        <taxon>Anthemidinae</taxon>
        <taxon>Tanacetum</taxon>
    </lineage>
</organism>
<name>A0ABQ5IW83_9ASTR</name>
<dbReference type="EMBL" id="BQNB010021241">
    <property type="protein sequence ID" value="GJU04366.1"/>
    <property type="molecule type" value="Genomic_DNA"/>
</dbReference>
<gene>
    <name evidence="1" type="ORF">Tco_1114704</name>
</gene>
<reference evidence="1" key="2">
    <citation type="submission" date="2022-01" db="EMBL/GenBank/DDBJ databases">
        <authorList>
            <person name="Yamashiro T."/>
            <person name="Shiraishi A."/>
            <person name="Satake H."/>
            <person name="Nakayama K."/>
        </authorList>
    </citation>
    <scope>NUCLEOTIDE SEQUENCE</scope>
</reference>
<reference evidence="1" key="1">
    <citation type="journal article" date="2022" name="Int. J. Mol. Sci.">
        <title>Draft Genome of Tanacetum Coccineum: Genomic Comparison of Closely Related Tanacetum-Family Plants.</title>
        <authorList>
            <person name="Yamashiro T."/>
            <person name="Shiraishi A."/>
            <person name="Nakayama K."/>
            <person name="Satake H."/>
        </authorList>
    </citation>
    <scope>NUCLEOTIDE SEQUENCE</scope>
</reference>